<sequence length="216" mass="23440">MTEEWSLIHLFNLGGAFMWPLLAFSVATIALVIERIAYLLYHSLNVSRLRDEVSSLIREGKRSEALALLQNAPRKLTCASIFLALVSNAKHGEARMEKAAEAEARERIRRLENGFNYLTALASLAPLTGFLGTVSGMIGAFKSIASATEVNAQLVANGIYEALITTVFGLCIAILALVAYNLLIQRVDTFAADIVKSISDLTSDLLEHADGEGRGE</sequence>
<proteinExistence type="inferred from homology"/>
<evidence type="ECO:0000313" key="12">
    <source>
        <dbReference type="Proteomes" id="UP001198163"/>
    </source>
</evidence>
<evidence type="ECO:0000313" key="11">
    <source>
        <dbReference type="EMBL" id="MCD1655269.1"/>
    </source>
</evidence>
<keyword evidence="2 8" id="KW-0813">Transport</keyword>
<dbReference type="Proteomes" id="UP001198163">
    <property type="component" value="Unassembled WGS sequence"/>
</dbReference>
<keyword evidence="7 9" id="KW-0472">Membrane</keyword>
<feature type="transmembrane region" description="Helical" evidence="9">
    <location>
        <begin position="158"/>
        <end position="180"/>
    </location>
</feature>
<comment type="caution">
    <text evidence="11">The sequence shown here is derived from an EMBL/GenBank/DDBJ whole genome shotgun (WGS) entry which is preliminary data.</text>
</comment>
<keyword evidence="4 9" id="KW-0812">Transmembrane</keyword>
<evidence type="ECO:0000256" key="1">
    <source>
        <dbReference type="ARBA" id="ARBA00004651"/>
    </source>
</evidence>
<evidence type="ECO:0000256" key="7">
    <source>
        <dbReference type="ARBA" id="ARBA00023136"/>
    </source>
</evidence>
<comment type="subcellular location">
    <subcellularLocation>
        <location evidence="1">Cell membrane</location>
        <topology evidence="1">Multi-pass membrane protein</topology>
    </subcellularLocation>
    <subcellularLocation>
        <location evidence="8">Membrane</location>
        <topology evidence="8">Multi-pass membrane protein</topology>
    </subcellularLocation>
</comment>
<dbReference type="InterPro" id="IPR002898">
    <property type="entry name" value="MotA_ExbB_proton_chnl"/>
</dbReference>
<gene>
    <name evidence="11" type="ORF">K7J14_11255</name>
</gene>
<evidence type="ECO:0000256" key="3">
    <source>
        <dbReference type="ARBA" id="ARBA00022475"/>
    </source>
</evidence>
<dbReference type="PANTHER" id="PTHR30625:SF15">
    <property type="entry name" value="BIOPOLYMER TRANSPORT PROTEIN EXBB"/>
    <property type="match status" value="1"/>
</dbReference>
<protein>
    <submittedName>
        <fullName evidence="11">MotA/TolQ/ExbB proton channel family protein</fullName>
    </submittedName>
</protein>
<feature type="transmembrane region" description="Helical" evidence="9">
    <location>
        <begin position="17"/>
        <end position="41"/>
    </location>
</feature>
<keyword evidence="12" id="KW-1185">Reference proteome</keyword>
<evidence type="ECO:0000259" key="10">
    <source>
        <dbReference type="Pfam" id="PF01618"/>
    </source>
</evidence>
<feature type="transmembrane region" description="Helical" evidence="9">
    <location>
        <begin position="115"/>
        <end position="138"/>
    </location>
</feature>
<dbReference type="GO" id="GO:0005886">
    <property type="term" value="C:plasma membrane"/>
    <property type="evidence" value="ECO:0007669"/>
    <property type="project" value="UniProtKB-SubCell"/>
</dbReference>
<keyword evidence="5 8" id="KW-0653">Protein transport</keyword>
<evidence type="ECO:0000256" key="5">
    <source>
        <dbReference type="ARBA" id="ARBA00022927"/>
    </source>
</evidence>
<reference evidence="11" key="1">
    <citation type="submission" date="2021-08" db="EMBL/GenBank/DDBJ databases">
        <title>Comparative analyses of Brucepasteria parasyntrophica and Teretinema zuelzerae.</title>
        <authorList>
            <person name="Song Y."/>
            <person name="Brune A."/>
        </authorList>
    </citation>
    <scope>NUCLEOTIDE SEQUENCE</scope>
    <source>
        <strain evidence="11">DSM 1903</strain>
    </source>
</reference>
<keyword evidence="6 9" id="KW-1133">Transmembrane helix</keyword>
<accession>A0AAE3EIC9</accession>
<dbReference type="InterPro" id="IPR050790">
    <property type="entry name" value="ExbB/TolQ_transport"/>
</dbReference>
<comment type="similarity">
    <text evidence="8">Belongs to the exbB/tolQ family.</text>
</comment>
<evidence type="ECO:0000256" key="9">
    <source>
        <dbReference type="SAM" id="Phobius"/>
    </source>
</evidence>
<organism evidence="11 12">
    <name type="scientific">Teretinema zuelzerae</name>
    <dbReference type="NCBI Taxonomy" id="156"/>
    <lineage>
        <taxon>Bacteria</taxon>
        <taxon>Pseudomonadati</taxon>
        <taxon>Spirochaetota</taxon>
        <taxon>Spirochaetia</taxon>
        <taxon>Spirochaetales</taxon>
        <taxon>Treponemataceae</taxon>
        <taxon>Teretinema</taxon>
    </lineage>
</organism>
<name>A0AAE3EIC9_9SPIR</name>
<dbReference type="RefSeq" id="WP_230756199.1">
    <property type="nucleotide sequence ID" value="NZ_JAINWA010000003.1"/>
</dbReference>
<dbReference type="EMBL" id="JAINWA010000003">
    <property type="protein sequence ID" value="MCD1655269.1"/>
    <property type="molecule type" value="Genomic_DNA"/>
</dbReference>
<dbReference type="AlphaFoldDB" id="A0AAE3EIC9"/>
<evidence type="ECO:0000256" key="2">
    <source>
        <dbReference type="ARBA" id="ARBA00022448"/>
    </source>
</evidence>
<evidence type="ECO:0000256" key="4">
    <source>
        <dbReference type="ARBA" id="ARBA00022692"/>
    </source>
</evidence>
<dbReference type="Pfam" id="PF01618">
    <property type="entry name" value="MotA_ExbB"/>
    <property type="match status" value="1"/>
</dbReference>
<feature type="domain" description="MotA/TolQ/ExbB proton channel" evidence="10">
    <location>
        <begin position="83"/>
        <end position="192"/>
    </location>
</feature>
<evidence type="ECO:0000256" key="6">
    <source>
        <dbReference type="ARBA" id="ARBA00022989"/>
    </source>
</evidence>
<dbReference type="GO" id="GO:0017038">
    <property type="term" value="P:protein import"/>
    <property type="evidence" value="ECO:0007669"/>
    <property type="project" value="TreeGrafter"/>
</dbReference>
<evidence type="ECO:0000256" key="8">
    <source>
        <dbReference type="RuleBase" id="RU004057"/>
    </source>
</evidence>
<keyword evidence="3" id="KW-1003">Cell membrane</keyword>
<dbReference type="PANTHER" id="PTHR30625">
    <property type="entry name" value="PROTEIN TOLQ"/>
    <property type="match status" value="1"/>
</dbReference>